<keyword evidence="4 6" id="KW-1133">Transmembrane helix</keyword>
<comment type="caution">
    <text evidence="7">The sequence shown here is derived from an EMBL/GenBank/DDBJ whole genome shotgun (WGS) entry which is preliminary data.</text>
</comment>
<feature type="transmembrane region" description="Helical" evidence="6">
    <location>
        <begin position="38"/>
        <end position="63"/>
    </location>
</feature>
<gene>
    <name evidence="7" type="ORF">HB375_03390</name>
</gene>
<comment type="subcellular location">
    <subcellularLocation>
        <location evidence="1">Cell membrane</location>
        <topology evidence="1">Multi-pass membrane protein</topology>
    </subcellularLocation>
</comment>
<accession>A0ABX0V8T4</accession>
<feature type="transmembrane region" description="Helical" evidence="6">
    <location>
        <begin position="6"/>
        <end position="26"/>
    </location>
</feature>
<keyword evidence="5 6" id="KW-0472">Membrane</keyword>
<keyword evidence="8" id="KW-1185">Reference proteome</keyword>
<sequence>MTQYIVFLLAFAASAAAPGPEIAGLLARALANGMFASLPLTFGIILGKILMLTAAVIGLSALIEVLGPLFVALKFGGAAYLIWLGIKKWRNAGRVLATTEAKKPLSAMTEIALGLAMTLSNPIAIVFYMALLPGVIDVSGVTLSSYAILCGIIAGVMTLIALGYGLLAEVARKLFSSSLSKARIDRTSGAMMVGAGLLIASRSATT</sequence>
<organism evidence="7 8">
    <name type="scientific">Microvirga terricola</name>
    <dbReference type="NCBI Taxonomy" id="2719797"/>
    <lineage>
        <taxon>Bacteria</taxon>
        <taxon>Pseudomonadati</taxon>
        <taxon>Pseudomonadota</taxon>
        <taxon>Alphaproteobacteria</taxon>
        <taxon>Hyphomicrobiales</taxon>
        <taxon>Methylobacteriaceae</taxon>
        <taxon>Microvirga</taxon>
    </lineage>
</organism>
<evidence type="ECO:0000313" key="8">
    <source>
        <dbReference type="Proteomes" id="UP000707352"/>
    </source>
</evidence>
<evidence type="ECO:0000256" key="3">
    <source>
        <dbReference type="ARBA" id="ARBA00022692"/>
    </source>
</evidence>
<dbReference type="Proteomes" id="UP000707352">
    <property type="component" value="Unassembled WGS sequence"/>
</dbReference>
<feature type="transmembrane region" description="Helical" evidence="6">
    <location>
        <begin position="69"/>
        <end position="86"/>
    </location>
</feature>
<feature type="transmembrane region" description="Helical" evidence="6">
    <location>
        <begin position="143"/>
        <end position="167"/>
    </location>
</feature>
<dbReference type="InterPro" id="IPR001123">
    <property type="entry name" value="LeuE-type"/>
</dbReference>
<evidence type="ECO:0000256" key="5">
    <source>
        <dbReference type="ARBA" id="ARBA00023136"/>
    </source>
</evidence>
<proteinExistence type="predicted"/>
<keyword evidence="3 6" id="KW-0812">Transmembrane</keyword>
<evidence type="ECO:0000256" key="2">
    <source>
        <dbReference type="ARBA" id="ARBA00022475"/>
    </source>
</evidence>
<evidence type="ECO:0000313" key="7">
    <source>
        <dbReference type="EMBL" id="NIX75656.1"/>
    </source>
</evidence>
<evidence type="ECO:0000256" key="6">
    <source>
        <dbReference type="SAM" id="Phobius"/>
    </source>
</evidence>
<dbReference type="EMBL" id="JAATJS010000001">
    <property type="protein sequence ID" value="NIX75656.1"/>
    <property type="molecule type" value="Genomic_DNA"/>
</dbReference>
<feature type="transmembrane region" description="Helical" evidence="6">
    <location>
        <begin position="107"/>
        <end position="131"/>
    </location>
</feature>
<dbReference type="PANTHER" id="PTHR30086:SF20">
    <property type="entry name" value="ARGININE EXPORTER PROTEIN ARGO-RELATED"/>
    <property type="match status" value="1"/>
</dbReference>
<dbReference type="PANTHER" id="PTHR30086">
    <property type="entry name" value="ARGININE EXPORTER PROTEIN ARGO"/>
    <property type="match status" value="1"/>
</dbReference>
<name>A0ABX0V8T4_9HYPH</name>
<reference evidence="7 8" key="1">
    <citation type="submission" date="2020-03" db="EMBL/GenBank/DDBJ databases">
        <title>The genome sequence of Microvirga sp. c23x22.</title>
        <authorList>
            <person name="Zhang X."/>
        </authorList>
    </citation>
    <scope>NUCLEOTIDE SEQUENCE [LARGE SCALE GENOMIC DNA]</scope>
    <source>
        <strain evidence="8">c23x22</strain>
    </source>
</reference>
<dbReference type="RefSeq" id="WP_167671523.1">
    <property type="nucleotide sequence ID" value="NZ_JAATJS010000001.1"/>
</dbReference>
<protein>
    <submittedName>
        <fullName evidence="7">LysE family translocator</fullName>
    </submittedName>
</protein>
<keyword evidence="2" id="KW-1003">Cell membrane</keyword>
<evidence type="ECO:0000256" key="1">
    <source>
        <dbReference type="ARBA" id="ARBA00004651"/>
    </source>
</evidence>
<evidence type="ECO:0000256" key="4">
    <source>
        <dbReference type="ARBA" id="ARBA00022989"/>
    </source>
</evidence>
<dbReference type="Pfam" id="PF01810">
    <property type="entry name" value="LysE"/>
    <property type="match status" value="1"/>
</dbReference>